<dbReference type="AlphaFoldDB" id="A0A0C2YFF1"/>
<dbReference type="InterPro" id="IPR053027">
    <property type="entry name" value="AGGF1"/>
</dbReference>
<dbReference type="HOGENOM" id="CLU_056034_0_0_1"/>
<dbReference type="EMBL" id="KN831784">
    <property type="protein sequence ID" value="KIM39777.1"/>
    <property type="molecule type" value="Genomic_DNA"/>
</dbReference>
<feature type="domain" description="FHA" evidence="2">
    <location>
        <begin position="78"/>
        <end position="135"/>
    </location>
</feature>
<dbReference type="Gene3D" id="2.60.200.20">
    <property type="match status" value="1"/>
</dbReference>
<dbReference type="PROSITE" id="PS50006">
    <property type="entry name" value="FHA_DOMAIN"/>
    <property type="match status" value="1"/>
</dbReference>
<gene>
    <name evidence="4" type="ORF">M413DRAFT_446699</name>
</gene>
<dbReference type="SUPFAM" id="SSF49879">
    <property type="entry name" value="SMAD/FHA domain"/>
    <property type="match status" value="1"/>
</dbReference>
<dbReference type="Pfam" id="PF00498">
    <property type="entry name" value="FHA"/>
    <property type="match status" value="1"/>
</dbReference>
<name>A0A0C2YFF1_HEBCY</name>
<protein>
    <recommendedName>
        <fullName evidence="6">G-patch domain-containing protein</fullName>
    </recommendedName>
</protein>
<evidence type="ECO:0000259" key="3">
    <source>
        <dbReference type="PROSITE" id="PS50174"/>
    </source>
</evidence>
<dbReference type="Pfam" id="PF01585">
    <property type="entry name" value="G-patch"/>
    <property type="match status" value="1"/>
</dbReference>
<evidence type="ECO:0000259" key="2">
    <source>
        <dbReference type="PROSITE" id="PS50006"/>
    </source>
</evidence>
<feature type="domain" description="G-patch" evidence="3">
    <location>
        <begin position="325"/>
        <end position="377"/>
    </location>
</feature>
<dbReference type="SMART" id="SM00240">
    <property type="entry name" value="FHA"/>
    <property type="match status" value="1"/>
</dbReference>
<accession>A0A0C2YFF1</accession>
<dbReference type="InterPro" id="IPR000253">
    <property type="entry name" value="FHA_dom"/>
</dbReference>
<feature type="region of interest" description="Disordered" evidence="1">
    <location>
        <begin position="369"/>
        <end position="390"/>
    </location>
</feature>
<dbReference type="SMART" id="SM00443">
    <property type="entry name" value="G_patch"/>
    <property type="match status" value="1"/>
</dbReference>
<dbReference type="InterPro" id="IPR008984">
    <property type="entry name" value="SMAD_FHA_dom_sf"/>
</dbReference>
<dbReference type="Proteomes" id="UP000053424">
    <property type="component" value="Unassembled WGS sequence"/>
</dbReference>
<dbReference type="OrthoDB" id="21470at2759"/>
<dbReference type="PROSITE" id="PS50174">
    <property type="entry name" value="G_PATCH"/>
    <property type="match status" value="1"/>
</dbReference>
<reference evidence="4 5" key="1">
    <citation type="submission" date="2014-04" db="EMBL/GenBank/DDBJ databases">
        <authorList>
            <consortium name="DOE Joint Genome Institute"/>
            <person name="Kuo A."/>
            <person name="Gay G."/>
            <person name="Dore J."/>
            <person name="Kohler A."/>
            <person name="Nagy L.G."/>
            <person name="Floudas D."/>
            <person name="Copeland A."/>
            <person name="Barry K.W."/>
            <person name="Cichocki N."/>
            <person name="Veneault-Fourrey C."/>
            <person name="LaButti K."/>
            <person name="Lindquist E.A."/>
            <person name="Lipzen A."/>
            <person name="Lundell T."/>
            <person name="Morin E."/>
            <person name="Murat C."/>
            <person name="Sun H."/>
            <person name="Tunlid A."/>
            <person name="Henrissat B."/>
            <person name="Grigoriev I.V."/>
            <person name="Hibbett D.S."/>
            <person name="Martin F."/>
            <person name="Nordberg H.P."/>
            <person name="Cantor M.N."/>
            <person name="Hua S.X."/>
        </authorList>
    </citation>
    <scope>NUCLEOTIDE SEQUENCE [LARGE SCALE GENOMIC DNA]</scope>
    <source>
        <strain evidence="5">h7</strain>
    </source>
</reference>
<evidence type="ECO:0000313" key="4">
    <source>
        <dbReference type="EMBL" id="KIM39777.1"/>
    </source>
</evidence>
<dbReference type="STRING" id="686832.A0A0C2YFF1"/>
<reference evidence="5" key="2">
    <citation type="submission" date="2015-01" db="EMBL/GenBank/DDBJ databases">
        <title>Evolutionary Origins and Diversification of the Mycorrhizal Mutualists.</title>
        <authorList>
            <consortium name="DOE Joint Genome Institute"/>
            <consortium name="Mycorrhizal Genomics Consortium"/>
            <person name="Kohler A."/>
            <person name="Kuo A."/>
            <person name="Nagy L.G."/>
            <person name="Floudas D."/>
            <person name="Copeland A."/>
            <person name="Barry K.W."/>
            <person name="Cichocki N."/>
            <person name="Veneault-Fourrey C."/>
            <person name="LaButti K."/>
            <person name="Lindquist E.A."/>
            <person name="Lipzen A."/>
            <person name="Lundell T."/>
            <person name="Morin E."/>
            <person name="Murat C."/>
            <person name="Riley R."/>
            <person name="Ohm R."/>
            <person name="Sun H."/>
            <person name="Tunlid A."/>
            <person name="Henrissat B."/>
            <person name="Grigoriev I.V."/>
            <person name="Hibbett D.S."/>
            <person name="Martin F."/>
        </authorList>
    </citation>
    <scope>NUCLEOTIDE SEQUENCE [LARGE SCALE GENOMIC DNA]</scope>
    <source>
        <strain evidence="5">h7</strain>
    </source>
</reference>
<dbReference type="InterPro" id="IPR000467">
    <property type="entry name" value="G_patch_dom"/>
</dbReference>
<evidence type="ECO:0000313" key="5">
    <source>
        <dbReference type="Proteomes" id="UP000053424"/>
    </source>
</evidence>
<evidence type="ECO:0000256" key="1">
    <source>
        <dbReference type="SAM" id="MobiDB-lite"/>
    </source>
</evidence>
<evidence type="ECO:0008006" key="6">
    <source>
        <dbReference type="Google" id="ProtNLM"/>
    </source>
</evidence>
<organism evidence="4 5">
    <name type="scientific">Hebeloma cylindrosporum</name>
    <dbReference type="NCBI Taxonomy" id="76867"/>
    <lineage>
        <taxon>Eukaryota</taxon>
        <taxon>Fungi</taxon>
        <taxon>Dikarya</taxon>
        <taxon>Basidiomycota</taxon>
        <taxon>Agaricomycotina</taxon>
        <taxon>Agaricomycetes</taxon>
        <taxon>Agaricomycetidae</taxon>
        <taxon>Agaricales</taxon>
        <taxon>Agaricineae</taxon>
        <taxon>Hymenogastraceae</taxon>
        <taxon>Hebeloma</taxon>
    </lineage>
</organism>
<dbReference type="GO" id="GO:0003676">
    <property type="term" value="F:nucleic acid binding"/>
    <property type="evidence" value="ECO:0007669"/>
    <property type="project" value="InterPro"/>
</dbReference>
<sequence length="402" mass="44154">MEPIEEGEILQNEQAVIGQYYHPAYAWPGDDGNSSGENLPVSEQQTRPSQRVCRFVVLQSGVLPANQKVAVVDTYAEVQIGRDVQPEGSATPRIRLKEMEVSKIHATAYWDDARKEWNVVDMGSKHGTFLHLGPISTDSTHGGMRLSQPRAASIPRRLRHSDHLTVGSTTFVVHIHEDRRPCLECALSGPKGSEIPLFPPAKKGSMKRTRADADMDSDISAPPDLSASGRDAKKALSLLKRSLLTRPTVPKLDPTSESTVQAEKPNDYIDRAARRRLLRPASRPDTPGVSAPVPKVSCNTEFATPTPEEDSLQTVVSQPLTPLPSSNIGHRLLLQQGWTPGNALGMLPDTSEDRIGLVDPIEIKSTQNRAGLGMKQPTPPNDSSLGVNWKEREKFKRFGELR</sequence>
<proteinExistence type="predicted"/>
<dbReference type="PANTHER" id="PTHR23106:SF24">
    <property type="entry name" value="ANGIOGENIC FACTOR WITH G PATCH AND FHA DOMAINS 1"/>
    <property type="match status" value="1"/>
</dbReference>
<keyword evidence="5" id="KW-1185">Reference proteome</keyword>
<dbReference type="PANTHER" id="PTHR23106">
    <property type="entry name" value="ANGIOGENIC FACTOR WITH G PATCH AND FHA DOMAINS 1"/>
    <property type="match status" value="1"/>
</dbReference>